<dbReference type="Gene3D" id="3.40.50.300">
    <property type="entry name" value="P-loop containing nucleotide triphosphate hydrolases"/>
    <property type="match status" value="2"/>
</dbReference>
<dbReference type="AlphaFoldDB" id="A0A836BQN5"/>
<accession>A0A836BQN5</accession>
<dbReference type="PANTHER" id="PTHR36451">
    <property type="entry name" value="PAPS-DEPENDENT SULFOTRANSFERASE STF3"/>
    <property type="match status" value="1"/>
</dbReference>
<keyword evidence="3" id="KW-1185">Reference proteome</keyword>
<dbReference type="InterPro" id="IPR052736">
    <property type="entry name" value="Stf3_sulfotransferase"/>
</dbReference>
<sequence length="1076" mass="114842">MLQADPAKPVQPATASAADGKSEAGPGAGPSAAEAVELDPCGLPLPPYAYSPRHRWAVKMNFLSGITLGPWLRLLWAHWRDIEWRTYPHRVLFLSLMALLNTALAAVEWLLHGRSLSAQALHPEPLFVLGHPRSGTTHLHNLLAMDPRFAFADTWAAGFPASFLFLSPCRALLRPLLDPRRPMDAMALSWELPAEDEIAVSQLAGGASPYTALVLPRRWRGRGRGGLRECVRFGMGAAGAAGAGAGEGTEGGVAAGTGPSPNASSAAPAAPSAPSVPAPSDPWLAAAFERWLGAFTWFARKITYAHVYRSRQRQRQAGGTSPAPPPPLLLKSPVHTGRLSLLLALFPRARFVFVHRHPLETFQSAAHMAQTYYWYTYLQTPSDATINDFIMDQYDLLHGSYLAERHLVPPGRLLELPFAELEADPLGALGRVYEAFGWSEQYSSLLPAWRPYLASLADFRRNHFNTLSPQVEAVVRQRWAQSFRAFDYVARIASFLEPNYAVCLRLVSKATALQFADPSGGMPTLRLSQRVPAWAFQQRWAPQGSCRTLSRAKRLELMGLTARSDDVANLDLALAVSGVPFDPLKLFVAAAAAGALHSCHFLADRYGARAPYWGLAASAAAQHGHGAVAAFCLDRCGGAAARAAVAWSAAQGAARGGHVGLMDALLAAAGAAEAALRQRNQGGEDLLDSSSSDEQEDAEDDDHDDRGARLLLAALCGCGLATVLRLQAADPGGAGALGAWAEGELLEAMGEALYGTGPDWYDKAELVLAADPEVNHSLCYEFDGWGPVPADVVPRLEWLRDHGFPLASKLALEAVARTGSAAALRWLLAQGAVADRWCRSSIPLGAVRRGDVALLEVVRQAGWDLDATALAEAAAAHGHVPVLDWVWRSFGWDAQPPSGPGPGHGPRPGLTDAAVCSACGSGSLEAMRWVRGRRGQGQGQAEGQGLPAAAWTTAALSGCEAALELLGEWACPVPANGEPYLEVARQEGPMWGLFPLLSRLGLPLGPPGCRLFARCVDCGAPLPTLRWLRAEGCPVEDWAQAERNAAGRGRYGDAAEVLAWVREQRAVAEGSGAEGA</sequence>
<feature type="compositionally biased region" description="Low complexity" evidence="1">
    <location>
        <begin position="23"/>
        <end position="33"/>
    </location>
</feature>
<gene>
    <name evidence="2" type="ORF">HYH03_017200</name>
</gene>
<name>A0A836BQN5_9CHLO</name>
<evidence type="ECO:0000313" key="2">
    <source>
        <dbReference type="EMBL" id="KAG2483954.1"/>
    </source>
</evidence>
<comment type="caution">
    <text evidence="2">The sequence shown here is derived from an EMBL/GenBank/DDBJ whole genome shotgun (WGS) entry which is preliminary data.</text>
</comment>
<dbReference type="InterPro" id="IPR027417">
    <property type="entry name" value="P-loop_NTPase"/>
</dbReference>
<feature type="compositionally biased region" description="Gly residues" evidence="1">
    <location>
        <begin position="241"/>
        <end position="255"/>
    </location>
</feature>
<dbReference type="OrthoDB" id="429813at2759"/>
<evidence type="ECO:0000256" key="1">
    <source>
        <dbReference type="SAM" id="MobiDB-lite"/>
    </source>
</evidence>
<feature type="compositionally biased region" description="Low complexity" evidence="1">
    <location>
        <begin position="256"/>
        <end position="273"/>
    </location>
</feature>
<proteinExistence type="predicted"/>
<evidence type="ECO:0000313" key="3">
    <source>
        <dbReference type="Proteomes" id="UP000612055"/>
    </source>
</evidence>
<dbReference type="PANTHER" id="PTHR36451:SF1">
    <property type="entry name" value="OMEGA-HYDROXY-BETA-DIHYDROMENAQUINONE-9 SULFOTRANSFERASE STF3"/>
    <property type="match status" value="1"/>
</dbReference>
<dbReference type="Pfam" id="PF13469">
    <property type="entry name" value="Sulfotransfer_3"/>
    <property type="match status" value="2"/>
</dbReference>
<feature type="region of interest" description="Disordered" evidence="1">
    <location>
        <begin position="683"/>
        <end position="703"/>
    </location>
</feature>
<feature type="compositionally biased region" description="Acidic residues" evidence="1">
    <location>
        <begin position="685"/>
        <end position="703"/>
    </location>
</feature>
<organism evidence="2 3">
    <name type="scientific">Edaphochlamys debaryana</name>
    <dbReference type="NCBI Taxonomy" id="47281"/>
    <lineage>
        <taxon>Eukaryota</taxon>
        <taxon>Viridiplantae</taxon>
        <taxon>Chlorophyta</taxon>
        <taxon>core chlorophytes</taxon>
        <taxon>Chlorophyceae</taxon>
        <taxon>CS clade</taxon>
        <taxon>Chlamydomonadales</taxon>
        <taxon>Chlamydomonadales incertae sedis</taxon>
        <taxon>Edaphochlamys</taxon>
    </lineage>
</organism>
<feature type="region of interest" description="Disordered" evidence="1">
    <location>
        <begin position="1"/>
        <end position="33"/>
    </location>
</feature>
<reference evidence="2" key="1">
    <citation type="journal article" date="2020" name="bioRxiv">
        <title>Comparative genomics of Chlamydomonas.</title>
        <authorList>
            <person name="Craig R.J."/>
            <person name="Hasan A.R."/>
            <person name="Ness R.W."/>
            <person name="Keightley P.D."/>
        </authorList>
    </citation>
    <scope>NUCLEOTIDE SEQUENCE</scope>
    <source>
        <strain evidence="2">CCAP 11/70</strain>
    </source>
</reference>
<protein>
    <submittedName>
        <fullName evidence="2">Uncharacterized protein</fullName>
    </submittedName>
</protein>
<feature type="region of interest" description="Disordered" evidence="1">
    <location>
        <begin position="241"/>
        <end position="275"/>
    </location>
</feature>
<dbReference type="Proteomes" id="UP000612055">
    <property type="component" value="Unassembled WGS sequence"/>
</dbReference>
<dbReference type="EMBL" id="JAEHOE010000161">
    <property type="protein sequence ID" value="KAG2483954.1"/>
    <property type="molecule type" value="Genomic_DNA"/>
</dbReference>
<dbReference type="SUPFAM" id="SSF52540">
    <property type="entry name" value="P-loop containing nucleoside triphosphate hydrolases"/>
    <property type="match status" value="1"/>
</dbReference>